<name>A0AAP0JTT4_9MAGN</name>
<evidence type="ECO:0000313" key="1">
    <source>
        <dbReference type="EMBL" id="KAK9140121.1"/>
    </source>
</evidence>
<reference evidence="1 2" key="1">
    <citation type="submission" date="2024-01" db="EMBL/GenBank/DDBJ databases">
        <title>Genome assemblies of Stephania.</title>
        <authorList>
            <person name="Yang L."/>
        </authorList>
    </citation>
    <scope>NUCLEOTIDE SEQUENCE [LARGE SCALE GENOMIC DNA]</scope>
    <source>
        <strain evidence="1">JXDWG</strain>
        <tissue evidence="1">Leaf</tissue>
    </source>
</reference>
<organism evidence="1 2">
    <name type="scientific">Stephania cephalantha</name>
    <dbReference type="NCBI Taxonomy" id="152367"/>
    <lineage>
        <taxon>Eukaryota</taxon>
        <taxon>Viridiplantae</taxon>
        <taxon>Streptophyta</taxon>
        <taxon>Embryophyta</taxon>
        <taxon>Tracheophyta</taxon>
        <taxon>Spermatophyta</taxon>
        <taxon>Magnoliopsida</taxon>
        <taxon>Ranunculales</taxon>
        <taxon>Menispermaceae</taxon>
        <taxon>Menispermoideae</taxon>
        <taxon>Cissampelideae</taxon>
        <taxon>Stephania</taxon>
    </lineage>
</organism>
<dbReference type="Proteomes" id="UP001419268">
    <property type="component" value="Unassembled WGS sequence"/>
</dbReference>
<keyword evidence="2" id="KW-1185">Reference proteome</keyword>
<comment type="caution">
    <text evidence="1">The sequence shown here is derived from an EMBL/GenBank/DDBJ whole genome shotgun (WGS) entry which is preliminary data.</text>
</comment>
<dbReference type="EMBL" id="JBBNAG010000004">
    <property type="protein sequence ID" value="KAK9140121.1"/>
    <property type="molecule type" value="Genomic_DNA"/>
</dbReference>
<protein>
    <submittedName>
        <fullName evidence="1">Uncharacterized protein</fullName>
    </submittedName>
</protein>
<sequence>MIEEEARNQQQGCGNDQRAGDLVVQKRARGQRCLHEYFKPEVQETYNGVMRLPTNITELELRSSLINMMQNSLFNRLFNEDPVAHVENFLEKCDTVHITEVTKGVIKMQLFPFSLSGKAKSWF</sequence>
<accession>A0AAP0JTT4</accession>
<gene>
    <name evidence="1" type="ORF">Scep_009802</name>
</gene>
<evidence type="ECO:0000313" key="2">
    <source>
        <dbReference type="Proteomes" id="UP001419268"/>
    </source>
</evidence>
<proteinExistence type="predicted"/>
<dbReference type="AlphaFoldDB" id="A0AAP0JTT4"/>